<dbReference type="AlphaFoldDB" id="A0A0D8X7Z2"/>
<sequence length="80" mass="9421">MPEGELGTQIKEALDKDEGSVLKSEQHNYMNAFFFLNSEDILRWMIHKLPSCDVLRDFALKKHILIHFEIRYGKSELVKQ</sequence>
<organism evidence="1 2">
    <name type="scientific">Dictyocaulus viviparus</name>
    <name type="common">Bovine lungworm</name>
    <dbReference type="NCBI Taxonomy" id="29172"/>
    <lineage>
        <taxon>Eukaryota</taxon>
        <taxon>Metazoa</taxon>
        <taxon>Ecdysozoa</taxon>
        <taxon>Nematoda</taxon>
        <taxon>Chromadorea</taxon>
        <taxon>Rhabditida</taxon>
        <taxon>Rhabditina</taxon>
        <taxon>Rhabditomorpha</taxon>
        <taxon>Strongyloidea</taxon>
        <taxon>Metastrongylidae</taxon>
        <taxon>Dictyocaulus</taxon>
    </lineage>
</organism>
<reference evidence="1 2" key="1">
    <citation type="submission" date="2013-11" db="EMBL/GenBank/DDBJ databases">
        <title>Draft genome of the bovine lungworm Dictyocaulus viviparus.</title>
        <authorList>
            <person name="Mitreva M."/>
        </authorList>
    </citation>
    <scope>NUCLEOTIDE SEQUENCE [LARGE SCALE GENOMIC DNA]</scope>
    <source>
        <strain evidence="1 2">HannoverDv2000</strain>
    </source>
</reference>
<dbReference type="Proteomes" id="UP000053766">
    <property type="component" value="Unassembled WGS sequence"/>
</dbReference>
<evidence type="ECO:0000313" key="1">
    <source>
        <dbReference type="EMBL" id="KJH39764.1"/>
    </source>
</evidence>
<reference evidence="2" key="2">
    <citation type="journal article" date="2016" name="Sci. Rep.">
        <title>Dictyocaulus viviparus genome, variome and transcriptome elucidate lungworm biology and support future intervention.</title>
        <authorList>
            <person name="McNulty S.N."/>
            <person name="Strube C."/>
            <person name="Rosa B.A."/>
            <person name="Martin J.C."/>
            <person name="Tyagi R."/>
            <person name="Choi Y.J."/>
            <person name="Wang Q."/>
            <person name="Hallsworth Pepin K."/>
            <person name="Zhang X."/>
            <person name="Ozersky P."/>
            <person name="Wilson R.K."/>
            <person name="Sternberg P.W."/>
            <person name="Gasser R.B."/>
            <person name="Mitreva M."/>
        </authorList>
    </citation>
    <scope>NUCLEOTIDE SEQUENCE [LARGE SCALE GENOMIC DNA]</scope>
    <source>
        <strain evidence="2">HannoverDv2000</strain>
    </source>
</reference>
<gene>
    <name evidence="1" type="ORF">DICVIV_14348</name>
</gene>
<accession>A0A0D8X7Z2</accession>
<name>A0A0D8X7Z2_DICVI</name>
<dbReference type="EMBL" id="KN720806">
    <property type="protein sequence ID" value="KJH39764.1"/>
    <property type="molecule type" value="Genomic_DNA"/>
</dbReference>
<evidence type="ECO:0000313" key="2">
    <source>
        <dbReference type="Proteomes" id="UP000053766"/>
    </source>
</evidence>
<protein>
    <submittedName>
        <fullName evidence="1">Uncharacterized protein</fullName>
    </submittedName>
</protein>
<proteinExistence type="predicted"/>
<keyword evidence="2" id="KW-1185">Reference proteome</keyword>